<evidence type="ECO:0000313" key="1">
    <source>
        <dbReference type="EMBL" id="MCH5598669.1"/>
    </source>
</evidence>
<gene>
    <name evidence="1" type="ORF">MKP09_12470</name>
</gene>
<dbReference type="EMBL" id="JAKWBL010000002">
    <property type="protein sequence ID" value="MCH5598669.1"/>
    <property type="molecule type" value="Genomic_DNA"/>
</dbReference>
<evidence type="ECO:0000313" key="2">
    <source>
        <dbReference type="Proteomes" id="UP001202248"/>
    </source>
</evidence>
<keyword evidence="2" id="KW-1185">Reference proteome</keyword>
<dbReference type="RefSeq" id="WP_240830332.1">
    <property type="nucleotide sequence ID" value="NZ_JAKWBL010000002.1"/>
</dbReference>
<accession>A0ABS9SKI4</accession>
<reference evidence="1 2" key="1">
    <citation type="submission" date="2022-02" db="EMBL/GenBank/DDBJ databases">
        <authorList>
            <person name="Min J."/>
        </authorList>
    </citation>
    <scope>NUCLEOTIDE SEQUENCE [LARGE SCALE GENOMIC DNA]</scope>
    <source>
        <strain evidence="1 2">GR10-1</strain>
    </source>
</reference>
<dbReference type="Proteomes" id="UP001202248">
    <property type="component" value="Unassembled WGS sequence"/>
</dbReference>
<protein>
    <submittedName>
        <fullName evidence="1">Uncharacterized protein</fullName>
    </submittedName>
</protein>
<proteinExistence type="predicted"/>
<comment type="caution">
    <text evidence="1">The sequence shown here is derived from an EMBL/GenBank/DDBJ whole genome shotgun (WGS) entry which is preliminary data.</text>
</comment>
<name>A0ABS9SKI4_9BACT</name>
<organism evidence="1 2">
    <name type="scientific">Niabella ginsengisoli</name>
    <dbReference type="NCBI Taxonomy" id="522298"/>
    <lineage>
        <taxon>Bacteria</taxon>
        <taxon>Pseudomonadati</taxon>
        <taxon>Bacteroidota</taxon>
        <taxon>Chitinophagia</taxon>
        <taxon>Chitinophagales</taxon>
        <taxon>Chitinophagaceae</taxon>
        <taxon>Niabella</taxon>
    </lineage>
</organism>
<sequence>MPIYPPRSEPVKKQEELTKREMELVFAIRKNVATDKLIKAVDKYRQAQLSMLKAKVHTFKENEYQKKPNNVKLEKLEELTIEWTDKTNDEIINEVKKSNNL</sequence>